<dbReference type="PANTHER" id="PTHR24177">
    <property type="entry name" value="CASKIN"/>
    <property type="match status" value="1"/>
</dbReference>
<dbReference type="AlphaFoldDB" id="A0A445GRA9"/>
<dbReference type="GO" id="GO:0016020">
    <property type="term" value="C:membrane"/>
    <property type="evidence" value="ECO:0007669"/>
    <property type="project" value="TreeGrafter"/>
</dbReference>
<sequence length="203" mass="22749">MNAPIEQDAGNPTYTPLLMVACNAITEIVESITSFHPHSIEHVSEDEQNILNLAVKHRQKEKEYREQSPLNNRQGRLPYHYTIHKNNSNKTAKQLFMEKHEPLFKDARQWIKETSQSCSAVAVLVATVVFAAAYTIPGGANDNGFPIFLDNPIFIVFTVMYVVALVSSLASVVMLLSILTSPCEMWDFRKSLPQLVLPCCSSP</sequence>
<organism evidence="3 4">
    <name type="scientific">Glycine soja</name>
    <name type="common">Wild soybean</name>
    <dbReference type="NCBI Taxonomy" id="3848"/>
    <lineage>
        <taxon>Eukaryota</taxon>
        <taxon>Viridiplantae</taxon>
        <taxon>Streptophyta</taxon>
        <taxon>Embryophyta</taxon>
        <taxon>Tracheophyta</taxon>
        <taxon>Spermatophyta</taxon>
        <taxon>Magnoliopsida</taxon>
        <taxon>eudicotyledons</taxon>
        <taxon>Gunneridae</taxon>
        <taxon>Pentapetalae</taxon>
        <taxon>rosids</taxon>
        <taxon>fabids</taxon>
        <taxon>Fabales</taxon>
        <taxon>Fabaceae</taxon>
        <taxon>Papilionoideae</taxon>
        <taxon>50 kb inversion clade</taxon>
        <taxon>NPAAA clade</taxon>
        <taxon>indigoferoid/millettioid clade</taxon>
        <taxon>Phaseoleae</taxon>
        <taxon>Glycine</taxon>
        <taxon>Glycine subgen. Soja</taxon>
    </lineage>
</organism>
<protein>
    <recommendedName>
        <fullName evidence="2">PGG domain-containing protein</fullName>
    </recommendedName>
</protein>
<reference evidence="3 4" key="1">
    <citation type="submission" date="2018-09" db="EMBL/GenBank/DDBJ databases">
        <title>A high-quality reference genome of wild soybean provides a powerful tool to mine soybean genomes.</title>
        <authorList>
            <person name="Xie M."/>
            <person name="Chung C.Y.L."/>
            <person name="Li M.-W."/>
            <person name="Wong F.-L."/>
            <person name="Chan T.-F."/>
            <person name="Lam H.-M."/>
        </authorList>
    </citation>
    <scope>NUCLEOTIDE SEQUENCE [LARGE SCALE GENOMIC DNA]</scope>
    <source>
        <strain evidence="4">cv. W05</strain>
        <tissue evidence="3">Hypocotyl of etiolated seedlings</tissue>
    </source>
</reference>
<evidence type="ECO:0000259" key="2">
    <source>
        <dbReference type="Pfam" id="PF13962"/>
    </source>
</evidence>
<keyword evidence="1" id="KW-0812">Transmembrane</keyword>
<feature type="transmembrane region" description="Helical" evidence="1">
    <location>
        <begin position="152"/>
        <end position="179"/>
    </location>
</feature>
<name>A0A445GRA9_GLYSO</name>
<dbReference type="Proteomes" id="UP000289340">
    <property type="component" value="Chromosome 15"/>
</dbReference>
<evidence type="ECO:0000313" key="4">
    <source>
        <dbReference type="Proteomes" id="UP000289340"/>
    </source>
</evidence>
<feature type="transmembrane region" description="Helical" evidence="1">
    <location>
        <begin position="118"/>
        <end position="140"/>
    </location>
</feature>
<dbReference type="EMBL" id="QZWG01000015">
    <property type="protein sequence ID" value="RZB63713.1"/>
    <property type="molecule type" value="Genomic_DNA"/>
</dbReference>
<keyword evidence="1" id="KW-0472">Membrane</keyword>
<dbReference type="InterPro" id="IPR026961">
    <property type="entry name" value="PGG_dom"/>
</dbReference>
<evidence type="ECO:0000256" key="1">
    <source>
        <dbReference type="SAM" id="Phobius"/>
    </source>
</evidence>
<keyword evidence="1" id="KW-1133">Transmembrane helix</keyword>
<accession>A0A445GRA9</accession>
<dbReference type="PANTHER" id="PTHR24177:SF215">
    <property type="entry name" value="PGG DOMAIN-CONTAINING PROTEIN"/>
    <property type="match status" value="1"/>
</dbReference>
<gene>
    <name evidence="3" type="ORF">D0Y65_040349</name>
</gene>
<dbReference type="Pfam" id="PF13962">
    <property type="entry name" value="PGG"/>
    <property type="match status" value="1"/>
</dbReference>
<proteinExistence type="predicted"/>
<keyword evidence="4" id="KW-1185">Reference proteome</keyword>
<comment type="caution">
    <text evidence="3">The sequence shown here is derived from an EMBL/GenBank/DDBJ whole genome shotgun (WGS) entry which is preliminary data.</text>
</comment>
<evidence type="ECO:0000313" key="3">
    <source>
        <dbReference type="EMBL" id="RZB63713.1"/>
    </source>
</evidence>
<feature type="domain" description="PGG" evidence="2">
    <location>
        <begin position="109"/>
        <end position="185"/>
    </location>
</feature>